<gene>
    <name evidence="1" type="ORF">L2E82_10757</name>
</gene>
<comment type="caution">
    <text evidence="1">The sequence shown here is derived from an EMBL/GenBank/DDBJ whole genome shotgun (WGS) entry which is preliminary data.</text>
</comment>
<dbReference type="Proteomes" id="UP001055811">
    <property type="component" value="Linkage Group LG02"/>
</dbReference>
<protein>
    <submittedName>
        <fullName evidence="1">Uncharacterized protein</fullName>
    </submittedName>
</protein>
<sequence length="165" mass="18656">MSGTVTTLINGYTSMAWITSQQKVEESSTEWGKNGGIALAKPTQKNLGNSGSFDQVSDVNVRGAILSNTENGVRIKTWQGGTGFVKNVKFEDVWMENVLNSIIIDQYYCDSNKKCLNKVMFLFPKEFDQQIGDPVLMKRHQYETILPTFIFIVTYDLFEGFLCKQ</sequence>
<evidence type="ECO:0000313" key="1">
    <source>
        <dbReference type="EMBL" id="KAI3780767.1"/>
    </source>
</evidence>
<organism evidence="1 2">
    <name type="scientific">Cichorium intybus</name>
    <name type="common">Chicory</name>
    <dbReference type="NCBI Taxonomy" id="13427"/>
    <lineage>
        <taxon>Eukaryota</taxon>
        <taxon>Viridiplantae</taxon>
        <taxon>Streptophyta</taxon>
        <taxon>Embryophyta</taxon>
        <taxon>Tracheophyta</taxon>
        <taxon>Spermatophyta</taxon>
        <taxon>Magnoliopsida</taxon>
        <taxon>eudicotyledons</taxon>
        <taxon>Gunneridae</taxon>
        <taxon>Pentapetalae</taxon>
        <taxon>asterids</taxon>
        <taxon>campanulids</taxon>
        <taxon>Asterales</taxon>
        <taxon>Asteraceae</taxon>
        <taxon>Cichorioideae</taxon>
        <taxon>Cichorieae</taxon>
        <taxon>Cichoriinae</taxon>
        <taxon>Cichorium</taxon>
    </lineage>
</organism>
<dbReference type="EMBL" id="CM042010">
    <property type="protein sequence ID" value="KAI3780767.1"/>
    <property type="molecule type" value="Genomic_DNA"/>
</dbReference>
<proteinExistence type="predicted"/>
<accession>A0ACB9GBJ9</accession>
<name>A0ACB9GBJ9_CICIN</name>
<evidence type="ECO:0000313" key="2">
    <source>
        <dbReference type="Proteomes" id="UP001055811"/>
    </source>
</evidence>
<reference evidence="1 2" key="2">
    <citation type="journal article" date="2022" name="Mol. Ecol. Resour.">
        <title>The genomes of chicory, endive, great burdock and yacon provide insights into Asteraceae paleo-polyploidization history and plant inulin production.</title>
        <authorList>
            <person name="Fan W."/>
            <person name="Wang S."/>
            <person name="Wang H."/>
            <person name="Wang A."/>
            <person name="Jiang F."/>
            <person name="Liu H."/>
            <person name="Zhao H."/>
            <person name="Xu D."/>
            <person name="Zhang Y."/>
        </authorList>
    </citation>
    <scope>NUCLEOTIDE SEQUENCE [LARGE SCALE GENOMIC DNA]</scope>
    <source>
        <strain evidence="2">cv. Punajuju</strain>
        <tissue evidence="1">Leaves</tissue>
    </source>
</reference>
<reference evidence="2" key="1">
    <citation type="journal article" date="2022" name="Mol. Ecol. Resour.">
        <title>The genomes of chicory, endive, great burdock and yacon provide insights into Asteraceae palaeo-polyploidization history and plant inulin production.</title>
        <authorList>
            <person name="Fan W."/>
            <person name="Wang S."/>
            <person name="Wang H."/>
            <person name="Wang A."/>
            <person name="Jiang F."/>
            <person name="Liu H."/>
            <person name="Zhao H."/>
            <person name="Xu D."/>
            <person name="Zhang Y."/>
        </authorList>
    </citation>
    <scope>NUCLEOTIDE SEQUENCE [LARGE SCALE GENOMIC DNA]</scope>
    <source>
        <strain evidence="2">cv. Punajuju</strain>
    </source>
</reference>
<keyword evidence="2" id="KW-1185">Reference proteome</keyword>